<dbReference type="Gene3D" id="1.10.287.990">
    <property type="entry name" value="Fe,Mn superoxide dismutase (SOD) domain"/>
    <property type="match status" value="1"/>
</dbReference>
<protein>
    <recommendedName>
        <fullName evidence="2 6">Superoxide dismutase</fullName>
        <ecNumber evidence="2 6">1.15.1.1</ecNumber>
    </recommendedName>
</protein>
<keyword evidence="10" id="KW-1185">Reference proteome</keyword>
<gene>
    <name evidence="9" type="primary">sodB</name>
    <name evidence="9" type="ORF">POREN0001_1847</name>
</gene>
<dbReference type="PANTHER" id="PTHR42769:SF3">
    <property type="entry name" value="SUPEROXIDE DISMUTASE [FE] 2, CHLOROPLASTIC"/>
    <property type="match status" value="1"/>
</dbReference>
<dbReference type="InterPro" id="IPR001189">
    <property type="entry name" value="Mn/Fe_SOD"/>
</dbReference>
<dbReference type="InterPro" id="IPR019833">
    <property type="entry name" value="Mn/Fe_SOD_BS"/>
</dbReference>
<feature type="domain" description="Manganese/iron superoxide dismutase N-terminal" evidence="7">
    <location>
        <begin position="2"/>
        <end position="81"/>
    </location>
</feature>
<organism evidence="9 10">
    <name type="scientific">Porphyromonas endodontalis (strain ATCC 35406 / DSM 24491 / JCM 8526 / CCUG 16442 / BCRC 14492 / NCTC 13058 / HG 370)</name>
    <name type="common">Bacteroides endodontalis</name>
    <dbReference type="NCBI Taxonomy" id="553175"/>
    <lineage>
        <taxon>Bacteria</taxon>
        <taxon>Pseudomonadati</taxon>
        <taxon>Bacteroidota</taxon>
        <taxon>Bacteroidia</taxon>
        <taxon>Bacteroidales</taxon>
        <taxon>Porphyromonadaceae</taxon>
        <taxon>Porphyromonas</taxon>
    </lineage>
</organism>
<dbReference type="InterPro" id="IPR019832">
    <property type="entry name" value="Mn/Fe_SOD_C"/>
</dbReference>
<dbReference type="EMBL" id="ACNN01000026">
    <property type="protein sequence ID" value="EEN82327.1"/>
    <property type="molecule type" value="Genomic_DNA"/>
</dbReference>
<dbReference type="InterPro" id="IPR036324">
    <property type="entry name" value="Mn/Fe_SOD_N_sf"/>
</dbReference>
<dbReference type="Gene3D" id="3.55.40.20">
    <property type="entry name" value="Iron/manganese superoxide dismutase, C-terminal domain"/>
    <property type="match status" value="1"/>
</dbReference>
<evidence type="ECO:0000313" key="9">
    <source>
        <dbReference type="EMBL" id="EEN82327.1"/>
    </source>
</evidence>
<dbReference type="InterPro" id="IPR019831">
    <property type="entry name" value="Mn/Fe_SOD_N"/>
</dbReference>
<dbReference type="Pfam" id="PF00081">
    <property type="entry name" value="Sod_Fe_N"/>
    <property type="match status" value="1"/>
</dbReference>
<evidence type="ECO:0000313" key="10">
    <source>
        <dbReference type="Proteomes" id="UP000004295"/>
    </source>
</evidence>
<comment type="catalytic activity">
    <reaction evidence="6">
        <text>2 superoxide + 2 H(+) = H2O2 + O2</text>
        <dbReference type="Rhea" id="RHEA:20696"/>
        <dbReference type="ChEBI" id="CHEBI:15378"/>
        <dbReference type="ChEBI" id="CHEBI:15379"/>
        <dbReference type="ChEBI" id="CHEBI:16240"/>
        <dbReference type="ChEBI" id="CHEBI:18421"/>
        <dbReference type="EC" id="1.15.1.1"/>
    </reaction>
</comment>
<dbReference type="RefSeq" id="WP_004334079.1">
    <property type="nucleotide sequence ID" value="NZ_ACNN01000026.1"/>
</dbReference>
<accession>C3JBW1</accession>
<dbReference type="PANTHER" id="PTHR42769">
    <property type="entry name" value="SUPEROXIDE DISMUTASE"/>
    <property type="match status" value="1"/>
</dbReference>
<feature type="binding site" evidence="5">
    <location>
        <position position="157"/>
    </location>
    <ligand>
        <name>Mn(2+)</name>
        <dbReference type="ChEBI" id="CHEBI:29035"/>
    </ligand>
</feature>
<evidence type="ECO:0000256" key="4">
    <source>
        <dbReference type="ARBA" id="ARBA00023002"/>
    </source>
</evidence>
<feature type="binding site" evidence="5">
    <location>
        <position position="27"/>
    </location>
    <ligand>
        <name>Mn(2+)</name>
        <dbReference type="ChEBI" id="CHEBI:29035"/>
    </ligand>
</feature>
<dbReference type="eggNOG" id="COG0605">
    <property type="taxonomic scope" value="Bacteria"/>
</dbReference>
<dbReference type="STRING" id="553175.POREN0001_1847"/>
<dbReference type="PIRSF" id="PIRSF000349">
    <property type="entry name" value="SODismutase"/>
    <property type="match status" value="1"/>
</dbReference>
<evidence type="ECO:0000259" key="7">
    <source>
        <dbReference type="Pfam" id="PF00081"/>
    </source>
</evidence>
<evidence type="ECO:0000256" key="1">
    <source>
        <dbReference type="ARBA" id="ARBA00008714"/>
    </source>
</evidence>
<dbReference type="GO" id="GO:0046872">
    <property type="term" value="F:metal ion binding"/>
    <property type="evidence" value="ECO:0007669"/>
    <property type="project" value="UniProtKB-KW"/>
</dbReference>
<dbReference type="AlphaFoldDB" id="C3JBW1"/>
<dbReference type="Pfam" id="PF02777">
    <property type="entry name" value="Sod_Fe_C"/>
    <property type="match status" value="1"/>
</dbReference>
<dbReference type="PRINTS" id="PR01703">
    <property type="entry name" value="MNSODISMTASE"/>
</dbReference>
<comment type="caution">
    <text evidence="9">The sequence shown here is derived from an EMBL/GenBank/DDBJ whole genome shotgun (WGS) entry which is preliminary data.</text>
</comment>
<keyword evidence="3 5" id="KW-0479">Metal-binding</keyword>
<dbReference type="GeneID" id="93365964"/>
<dbReference type="SUPFAM" id="SSF54719">
    <property type="entry name" value="Fe,Mn superoxide dismutase (SOD), C-terminal domain"/>
    <property type="match status" value="1"/>
</dbReference>
<evidence type="ECO:0000256" key="3">
    <source>
        <dbReference type="ARBA" id="ARBA00022723"/>
    </source>
</evidence>
<name>C3JBW1_POREA</name>
<dbReference type="GO" id="GO:0004784">
    <property type="term" value="F:superoxide dismutase activity"/>
    <property type="evidence" value="ECO:0007669"/>
    <property type="project" value="UniProtKB-EC"/>
</dbReference>
<feature type="binding site" evidence="5">
    <location>
        <position position="161"/>
    </location>
    <ligand>
        <name>Mn(2+)</name>
        <dbReference type="ChEBI" id="CHEBI:29035"/>
    </ligand>
</feature>
<dbReference type="SUPFAM" id="SSF46609">
    <property type="entry name" value="Fe,Mn superoxide dismutase (SOD), N-terminal domain"/>
    <property type="match status" value="1"/>
</dbReference>
<evidence type="ECO:0000256" key="6">
    <source>
        <dbReference type="RuleBase" id="RU000414"/>
    </source>
</evidence>
<feature type="domain" description="Manganese/iron superoxide dismutase C-terminal" evidence="8">
    <location>
        <begin position="89"/>
        <end position="190"/>
    </location>
</feature>
<dbReference type="Proteomes" id="UP000004295">
    <property type="component" value="Unassembled WGS sequence"/>
</dbReference>
<dbReference type="PROSITE" id="PS00088">
    <property type="entry name" value="SOD_MN"/>
    <property type="match status" value="1"/>
</dbReference>
<evidence type="ECO:0000256" key="2">
    <source>
        <dbReference type="ARBA" id="ARBA00012682"/>
    </source>
</evidence>
<dbReference type="EC" id="1.15.1.1" evidence="2 6"/>
<dbReference type="InterPro" id="IPR036314">
    <property type="entry name" value="SOD_C_sf"/>
</dbReference>
<feature type="binding site" evidence="5">
    <location>
        <position position="74"/>
    </location>
    <ligand>
        <name>Mn(2+)</name>
        <dbReference type="ChEBI" id="CHEBI:29035"/>
    </ligand>
</feature>
<keyword evidence="4 6" id="KW-0560">Oxidoreductase</keyword>
<reference evidence="9 10" key="1">
    <citation type="submission" date="2009-04" db="EMBL/GenBank/DDBJ databases">
        <authorList>
            <person name="Sebastian Y."/>
            <person name="Madupu R."/>
            <person name="Durkin A.S."/>
            <person name="Torralba M."/>
            <person name="Methe B."/>
            <person name="Sutton G.G."/>
            <person name="Strausberg R.L."/>
            <person name="Nelson K.E."/>
        </authorList>
    </citation>
    <scope>NUCLEOTIDE SEQUENCE [LARGE SCALE GENOMIC DNA]</scope>
    <source>
        <strain evidence="10">ATCC 35406 / BCRC 14492 / JCM 8526 / NCTC 13058 / HG 370</strain>
    </source>
</reference>
<sequence length="193" mass="21574">MTHELITLPYAADALAPVISKETVEFHHGKHLLNYVNTLNSLIPGTEFENADLLDIVRKSEGKIFNQAGQVLNHNLYFTQFGPNAGGAPKGALADAIAKEWGSFEAFQAAFLEACTGLFGSGWVWLASDENGVLTIEKEPNAGNPIRKGLNPLLGFDVWEHSYYLGYQNRRADHIKDLWSIVRWDVVEERYNK</sequence>
<evidence type="ECO:0000259" key="8">
    <source>
        <dbReference type="Pfam" id="PF02777"/>
    </source>
</evidence>
<evidence type="ECO:0000256" key="5">
    <source>
        <dbReference type="PIRSR" id="PIRSR000349-1"/>
    </source>
</evidence>
<comment type="similarity">
    <text evidence="1 6">Belongs to the iron/manganese superoxide dismutase family.</text>
</comment>
<proteinExistence type="inferred from homology"/>
<comment type="function">
    <text evidence="6">Destroys radicals which are normally produced within the cells and which are toxic to biological systems.</text>
</comment>